<dbReference type="VEuPathDB" id="FungiDB:SCHCODRAFT_02486520"/>
<evidence type="ECO:0000259" key="2">
    <source>
        <dbReference type="Pfam" id="PF17667"/>
    </source>
</evidence>
<proteinExistence type="predicted"/>
<dbReference type="HOGENOM" id="CLU_365302_0_0_1"/>
<dbReference type="RefSeq" id="XP_003037633.1">
    <property type="nucleotide sequence ID" value="XM_003037587.1"/>
</dbReference>
<feature type="compositionally biased region" description="Acidic residues" evidence="1">
    <location>
        <begin position="635"/>
        <end position="650"/>
    </location>
</feature>
<feature type="compositionally biased region" description="Basic and acidic residues" evidence="1">
    <location>
        <begin position="712"/>
        <end position="731"/>
    </location>
</feature>
<feature type="region of interest" description="Disordered" evidence="1">
    <location>
        <begin position="630"/>
        <end position="764"/>
    </location>
</feature>
<dbReference type="GeneID" id="9597697"/>
<dbReference type="PANTHER" id="PTHR38248:SF2">
    <property type="entry name" value="FUNK1 11"/>
    <property type="match status" value="1"/>
</dbReference>
<dbReference type="Pfam" id="PF17667">
    <property type="entry name" value="Pkinase_fungal"/>
    <property type="match status" value="1"/>
</dbReference>
<dbReference type="PANTHER" id="PTHR38248">
    <property type="entry name" value="FUNK1 6"/>
    <property type="match status" value="1"/>
</dbReference>
<feature type="compositionally biased region" description="Polar residues" evidence="1">
    <location>
        <begin position="675"/>
        <end position="688"/>
    </location>
</feature>
<reference evidence="3 4" key="1">
    <citation type="journal article" date="2010" name="Nat. Biotechnol.">
        <title>Genome sequence of the model mushroom Schizophyllum commune.</title>
        <authorList>
            <person name="Ohm R.A."/>
            <person name="de Jong J.F."/>
            <person name="Lugones L.G."/>
            <person name="Aerts A."/>
            <person name="Kothe E."/>
            <person name="Stajich J.E."/>
            <person name="de Vries R.P."/>
            <person name="Record E."/>
            <person name="Levasseur A."/>
            <person name="Baker S.E."/>
            <person name="Bartholomew K.A."/>
            <person name="Coutinho P.M."/>
            <person name="Erdmann S."/>
            <person name="Fowler T.J."/>
            <person name="Gathman A.C."/>
            <person name="Lombard V."/>
            <person name="Henrissat B."/>
            <person name="Knabe N."/>
            <person name="Kuees U."/>
            <person name="Lilly W.W."/>
            <person name="Lindquist E."/>
            <person name="Lucas S."/>
            <person name="Magnuson J.K."/>
            <person name="Piumi F."/>
            <person name="Raudaskoski M."/>
            <person name="Salamov A."/>
            <person name="Schmutz J."/>
            <person name="Schwarze F.W.M.R."/>
            <person name="vanKuyk P.A."/>
            <person name="Horton J.S."/>
            <person name="Grigoriev I.V."/>
            <person name="Woesten H.A.B."/>
        </authorList>
    </citation>
    <scope>NUCLEOTIDE SEQUENCE [LARGE SCALE GENOMIC DNA]</scope>
    <source>
        <strain evidence="4">H4-8 / FGSC 9210</strain>
    </source>
</reference>
<sequence length="764" mass="85950">MFVRRHSSYPAVALPGGCARDSNAGVYDGERIMTADLTSTGELKLGVTPQDIVNNEEKTLGHAGHAFWNDVGRVAVLSFTMEGSLMRLWHHTRSHTVASALFDIHNERLWFVEFILLNTYAPLSMLGIDPTVRRVIDDEAHLQYQFDIYTEDGSYKTYQTESVLEDVDDQPIYTRSMRVFKVHLVTHNTDNPKERVLDKTPNDLRDYWVFSDVKDEGVIQEGIRRKLESFPDWPQIKDHFMGIEEDGAVRYPPGDPTARSSVPPPPSDSLYFHFMNKDNPSNTPAAEAKIKSASATRDWEKKRDGVAKLAPGAASDPVLQVHGKKHCRTKYVQFCMDLYKVSHPALYFFALSQVVRILRYLKREGYLHRDVSPGNFLLYHRSGTLPTEIVAELDQWITLVSDLEYSRPYHGGTGHDPLTGTSNFIAIEVQRHEHIFAPLALGTFPPISTFFAFNYYHDCESALWMALDFAFRKISKSKLGTSVSGDLAEEILRGHAVDLFPRMESGSAARHGLLTNNGKITRLDAALCAVYGLDTPLRKIIALIPKMRDAYENLEDSVHVPTIKLDEDRQVLDDSLFLDDIYDKMEATFREISDAFLNCDEEFVWLPPPPVKVIPPPRFASEARMLGPEVPPVIDSEETTQEDNGSDADADGPFSRLDTPTPGPRTRSRARQAKASANSSRDTSTDTQRGARKRDTRETGTERKPPRKRSRPSPEPKRRSDRLAAKSKEALPPDGPVASRTRSGGRSKSPKDSGSRQRKRSGRP</sequence>
<dbReference type="AlphaFoldDB" id="D8PL97"/>
<keyword evidence="4" id="KW-1185">Reference proteome</keyword>
<accession>D8PL97</accession>
<feature type="domain" description="Fungal-type protein kinase" evidence="2">
    <location>
        <begin position="38"/>
        <end position="466"/>
    </location>
</feature>
<dbReference type="KEGG" id="scm:SCHCO_02486520"/>
<protein>
    <recommendedName>
        <fullName evidence="2">Fungal-type protein kinase domain-containing protein</fullName>
    </recommendedName>
</protein>
<dbReference type="Proteomes" id="UP000007431">
    <property type="component" value="Unassembled WGS sequence"/>
</dbReference>
<dbReference type="SUPFAM" id="SSF56112">
    <property type="entry name" value="Protein kinase-like (PK-like)"/>
    <property type="match status" value="1"/>
</dbReference>
<dbReference type="Gene3D" id="1.10.510.10">
    <property type="entry name" value="Transferase(Phosphotransferase) domain 1"/>
    <property type="match status" value="1"/>
</dbReference>
<dbReference type="InterPro" id="IPR011009">
    <property type="entry name" value="Kinase-like_dom_sf"/>
</dbReference>
<dbReference type="STRING" id="578458.D8PL97"/>
<dbReference type="PROSITE" id="PS00109">
    <property type="entry name" value="PROTEIN_KINASE_TYR"/>
    <property type="match status" value="1"/>
</dbReference>
<dbReference type="GO" id="GO:0004672">
    <property type="term" value="F:protein kinase activity"/>
    <property type="evidence" value="ECO:0007669"/>
    <property type="project" value="InterPro"/>
</dbReference>
<feature type="compositionally biased region" description="Basic and acidic residues" evidence="1">
    <location>
        <begin position="693"/>
        <end position="704"/>
    </location>
</feature>
<dbReference type="InParanoid" id="D8PL97"/>
<feature type="non-terminal residue" evidence="3">
    <location>
        <position position="764"/>
    </location>
</feature>
<dbReference type="InterPro" id="IPR040976">
    <property type="entry name" value="Pkinase_fungal"/>
</dbReference>
<dbReference type="InterPro" id="IPR008266">
    <property type="entry name" value="Tyr_kinase_AS"/>
</dbReference>
<evidence type="ECO:0000313" key="4">
    <source>
        <dbReference type="Proteomes" id="UP000007431"/>
    </source>
</evidence>
<name>D8PL97_SCHCM</name>
<organism evidence="4">
    <name type="scientific">Schizophyllum commune (strain H4-8 / FGSC 9210)</name>
    <name type="common">Split gill fungus</name>
    <dbReference type="NCBI Taxonomy" id="578458"/>
    <lineage>
        <taxon>Eukaryota</taxon>
        <taxon>Fungi</taxon>
        <taxon>Dikarya</taxon>
        <taxon>Basidiomycota</taxon>
        <taxon>Agaricomycotina</taxon>
        <taxon>Agaricomycetes</taxon>
        <taxon>Agaricomycetidae</taxon>
        <taxon>Agaricales</taxon>
        <taxon>Schizophyllaceae</taxon>
        <taxon>Schizophyllum</taxon>
    </lineage>
</organism>
<dbReference type="OrthoDB" id="3271139at2759"/>
<dbReference type="EMBL" id="GL377302">
    <property type="protein sequence ID" value="EFJ02731.1"/>
    <property type="molecule type" value="Genomic_DNA"/>
</dbReference>
<gene>
    <name evidence="3" type="ORF">SCHCODRAFT_104612</name>
</gene>
<evidence type="ECO:0000313" key="3">
    <source>
        <dbReference type="EMBL" id="EFJ02731.1"/>
    </source>
</evidence>
<evidence type="ECO:0000256" key="1">
    <source>
        <dbReference type="SAM" id="MobiDB-lite"/>
    </source>
</evidence>